<evidence type="ECO:0000256" key="1">
    <source>
        <dbReference type="ARBA" id="ARBA00002521"/>
    </source>
</evidence>
<evidence type="ECO:0000256" key="7">
    <source>
        <dbReference type="RuleBase" id="RU003653"/>
    </source>
</evidence>
<feature type="binding site" evidence="6">
    <location>
        <position position="201"/>
    </location>
    <ligand>
        <name>a divalent metal cation</name>
        <dbReference type="ChEBI" id="CHEBI:60240"/>
        <label>2</label>
        <note>catalytic</note>
    </ligand>
</feature>
<comment type="cofactor">
    <cofactor evidence="6">
        <name>Co(2+)</name>
        <dbReference type="ChEBI" id="CHEBI:48828"/>
    </cofactor>
    <cofactor evidence="6">
        <name>Zn(2+)</name>
        <dbReference type="ChEBI" id="CHEBI:29105"/>
    </cofactor>
    <cofactor evidence="6">
        <name>Mn(2+)</name>
        <dbReference type="ChEBI" id="CHEBI:29035"/>
    </cofactor>
    <cofactor evidence="6">
        <name>Fe(2+)</name>
        <dbReference type="ChEBI" id="CHEBI:29033"/>
    </cofactor>
    <text evidence="6">Binds 2 divalent metal cations per subunit. Has a high-affinity and a low affinity metal-binding site. The true nature of the physiological cofactor is under debate. The enzyme is active with cobalt, zinc, manganese or divalent iron ions. Most likely, methionine aminopeptidases function as mononuclear Fe(2+)-metalloproteases under physiological conditions, and the catalytically relevant metal-binding site has been assigned to the histidine-containing high-affinity site.</text>
</comment>
<sequence>MVYLRRREEIEAIRKAARLVAQTLKALGQEIHPGVTTADLDRLAEQFIRERGGRPAFKGYRGFPASICPSVNEEVVHAIPGARQLREGDIIGIDVGVEMGGYYGDAAYTFPVGRVTEEAGRLLAVTREALKAGIAQAIAGHRIGDISHAIQSHVESHGFSVVRSLVGHGIGREMHEEPQVPNYGPPERGPRLMAGQVLAIEPMVNGGGPDVVTRDDGWTVVTRDGSLSAHFEHTVAIGTDGPEILSDADGV</sequence>
<feature type="binding site" evidence="6">
    <location>
        <position position="232"/>
    </location>
    <ligand>
        <name>a divalent metal cation</name>
        <dbReference type="ChEBI" id="CHEBI:60240"/>
        <label>1</label>
    </ligand>
</feature>
<dbReference type="HAMAP" id="MF_01974">
    <property type="entry name" value="MetAP_1"/>
    <property type="match status" value="1"/>
</dbReference>
<feature type="binding site" evidence="6">
    <location>
        <position position="232"/>
    </location>
    <ligand>
        <name>a divalent metal cation</name>
        <dbReference type="ChEBI" id="CHEBI:60240"/>
        <label>2</label>
        <note>catalytic</note>
    </ligand>
</feature>
<evidence type="ECO:0000256" key="3">
    <source>
        <dbReference type="ARBA" id="ARBA00022670"/>
    </source>
</evidence>
<keyword evidence="2 6" id="KW-0031">Aminopeptidase</keyword>
<organism evidence="9 10">
    <name type="scientific">Eiseniibacteriota bacterium</name>
    <dbReference type="NCBI Taxonomy" id="2212470"/>
    <lineage>
        <taxon>Bacteria</taxon>
        <taxon>Candidatus Eiseniibacteriota</taxon>
    </lineage>
</organism>
<evidence type="ECO:0000256" key="5">
    <source>
        <dbReference type="ARBA" id="ARBA00022801"/>
    </source>
</evidence>
<keyword evidence="4 6" id="KW-0479">Metal-binding</keyword>
<dbReference type="InterPro" id="IPR001714">
    <property type="entry name" value="Pept_M24_MAP"/>
</dbReference>
<comment type="caution">
    <text evidence="9">The sequence shown here is derived from an EMBL/GenBank/DDBJ whole genome shotgun (WGS) entry which is preliminary data.</text>
</comment>
<evidence type="ECO:0000259" key="8">
    <source>
        <dbReference type="Pfam" id="PF00557"/>
    </source>
</evidence>
<evidence type="ECO:0000256" key="4">
    <source>
        <dbReference type="ARBA" id="ARBA00022723"/>
    </source>
</evidence>
<comment type="similarity">
    <text evidence="6">Belongs to the peptidase M24A family. Methionine aminopeptidase type 1 subfamily.</text>
</comment>
<dbReference type="InterPro" id="IPR000994">
    <property type="entry name" value="Pept_M24"/>
</dbReference>
<dbReference type="GO" id="GO:0004239">
    <property type="term" value="F:initiator methionyl aminopeptidase activity"/>
    <property type="evidence" value="ECO:0007669"/>
    <property type="project" value="UniProtKB-UniRule"/>
</dbReference>
<reference evidence="9 10" key="1">
    <citation type="journal article" date="2019" name="Nat. Microbiol.">
        <title>Mediterranean grassland soil C-N compound turnover is dependent on rainfall and depth, and is mediated by genomically divergent microorganisms.</title>
        <authorList>
            <person name="Diamond S."/>
            <person name="Andeer P.F."/>
            <person name="Li Z."/>
            <person name="Crits-Christoph A."/>
            <person name="Burstein D."/>
            <person name="Anantharaman K."/>
            <person name="Lane K.R."/>
            <person name="Thomas B.C."/>
            <person name="Pan C."/>
            <person name="Northen T.R."/>
            <person name="Banfield J.F."/>
        </authorList>
    </citation>
    <scope>NUCLEOTIDE SEQUENCE [LARGE SCALE GENOMIC DNA]</scope>
    <source>
        <strain evidence="9">WS_8</strain>
    </source>
</reference>
<dbReference type="NCBIfam" id="TIGR00500">
    <property type="entry name" value="met_pdase_I"/>
    <property type="match status" value="1"/>
</dbReference>
<dbReference type="GO" id="GO:0006508">
    <property type="term" value="P:proteolysis"/>
    <property type="evidence" value="ECO:0007669"/>
    <property type="project" value="UniProtKB-KW"/>
</dbReference>
<evidence type="ECO:0000256" key="2">
    <source>
        <dbReference type="ARBA" id="ARBA00022438"/>
    </source>
</evidence>
<feature type="binding site" evidence="6">
    <location>
        <position position="105"/>
    </location>
    <ligand>
        <name>a divalent metal cation</name>
        <dbReference type="ChEBI" id="CHEBI:60240"/>
        <label>2</label>
        <note>catalytic</note>
    </ligand>
</feature>
<feature type="binding site" evidence="6">
    <location>
        <position position="168"/>
    </location>
    <ligand>
        <name>a divalent metal cation</name>
        <dbReference type="ChEBI" id="CHEBI:60240"/>
        <label>2</label>
        <note>catalytic</note>
    </ligand>
</feature>
<dbReference type="Pfam" id="PF00557">
    <property type="entry name" value="Peptidase_M24"/>
    <property type="match status" value="1"/>
</dbReference>
<gene>
    <name evidence="6 9" type="primary">map</name>
    <name evidence="9" type="ORF">E6K78_01870</name>
</gene>
<name>A0A538TX88_UNCEI</name>
<dbReference type="AlphaFoldDB" id="A0A538TX88"/>
<dbReference type="InterPro" id="IPR036005">
    <property type="entry name" value="Creatinase/aminopeptidase-like"/>
</dbReference>
<keyword evidence="5 6" id="KW-0378">Hydrolase</keyword>
<comment type="catalytic activity">
    <reaction evidence="6 7">
        <text>Release of N-terminal amino acids, preferentially methionine, from peptides and arylamides.</text>
        <dbReference type="EC" id="3.4.11.18"/>
    </reaction>
</comment>
<dbReference type="PANTHER" id="PTHR43330">
    <property type="entry name" value="METHIONINE AMINOPEPTIDASE"/>
    <property type="match status" value="1"/>
</dbReference>
<dbReference type="CDD" id="cd01086">
    <property type="entry name" value="MetAP1"/>
    <property type="match status" value="1"/>
</dbReference>
<keyword evidence="3 6" id="KW-0645">Protease</keyword>
<evidence type="ECO:0000313" key="9">
    <source>
        <dbReference type="EMBL" id="TMQ68252.1"/>
    </source>
</evidence>
<feature type="binding site" evidence="6">
    <location>
        <position position="175"/>
    </location>
    <ligand>
        <name>substrate</name>
    </ligand>
</feature>
<evidence type="ECO:0000313" key="10">
    <source>
        <dbReference type="Proteomes" id="UP000316609"/>
    </source>
</evidence>
<dbReference type="GO" id="GO:0046872">
    <property type="term" value="F:metal ion binding"/>
    <property type="evidence" value="ECO:0007669"/>
    <property type="project" value="UniProtKB-UniRule"/>
</dbReference>
<dbReference type="Proteomes" id="UP000316609">
    <property type="component" value="Unassembled WGS sequence"/>
</dbReference>
<dbReference type="InterPro" id="IPR002467">
    <property type="entry name" value="Pept_M24A_MAP1"/>
</dbReference>
<dbReference type="EC" id="3.4.11.18" evidence="6 7"/>
<dbReference type="PRINTS" id="PR00599">
    <property type="entry name" value="MAPEPTIDASE"/>
</dbReference>
<feature type="domain" description="Peptidase M24" evidence="8">
    <location>
        <begin position="11"/>
        <end position="237"/>
    </location>
</feature>
<dbReference type="PANTHER" id="PTHR43330:SF27">
    <property type="entry name" value="METHIONINE AMINOPEPTIDASE"/>
    <property type="match status" value="1"/>
</dbReference>
<protein>
    <recommendedName>
        <fullName evidence="6 7">Methionine aminopeptidase</fullName>
        <shortName evidence="6">MAP</shortName>
        <shortName evidence="6">MetAP</shortName>
        <ecNumber evidence="6 7">3.4.11.18</ecNumber>
    </recommendedName>
    <alternativeName>
        <fullName evidence="6">Peptidase M</fullName>
    </alternativeName>
</protein>
<dbReference type="GO" id="GO:0005829">
    <property type="term" value="C:cytosol"/>
    <property type="evidence" value="ECO:0007669"/>
    <property type="project" value="TreeGrafter"/>
</dbReference>
<accession>A0A538TX88</accession>
<proteinExistence type="inferred from homology"/>
<dbReference type="GO" id="GO:0070006">
    <property type="term" value="F:metalloaminopeptidase activity"/>
    <property type="evidence" value="ECO:0007669"/>
    <property type="project" value="UniProtKB-UniRule"/>
</dbReference>
<dbReference type="Gene3D" id="3.90.230.10">
    <property type="entry name" value="Creatinase/methionine aminopeptidase superfamily"/>
    <property type="match status" value="1"/>
</dbReference>
<feature type="binding site" evidence="6">
    <location>
        <position position="94"/>
    </location>
    <ligand>
        <name>a divalent metal cation</name>
        <dbReference type="ChEBI" id="CHEBI:60240"/>
        <label>1</label>
    </ligand>
</feature>
<dbReference type="SUPFAM" id="SSF55920">
    <property type="entry name" value="Creatinase/aminopeptidase"/>
    <property type="match status" value="1"/>
</dbReference>
<comment type="function">
    <text evidence="1 6">Removes the N-terminal methionine from nascent proteins. The N-terminal methionine is often cleaved when the second residue in the primary sequence is small and uncharged (Met-Ala-, Cys, Gly, Pro, Ser, Thr, or Val). Requires deformylation of the N(alpha)-formylated initiator methionine before it can be hydrolyzed.</text>
</comment>
<comment type="subunit">
    <text evidence="6">Monomer.</text>
</comment>
<dbReference type="EMBL" id="VBOY01000013">
    <property type="protein sequence ID" value="TMQ68252.1"/>
    <property type="molecule type" value="Genomic_DNA"/>
</dbReference>
<evidence type="ECO:0000256" key="6">
    <source>
        <dbReference type="HAMAP-Rule" id="MF_01974"/>
    </source>
</evidence>
<feature type="binding site" evidence="6">
    <location>
        <position position="77"/>
    </location>
    <ligand>
        <name>substrate</name>
    </ligand>
</feature>
<feature type="binding site" evidence="6">
    <location>
        <position position="105"/>
    </location>
    <ligand>
        <name>a divalent metal cation</name>
        <dbReference type="ChEBI" id="CHEBI:60240"/>
        <label>1</label>
    </ligand>
</feature>